<gene>
    <name evidence="1" type="ORF">HHJ77_11245</name>
</gene>
<evidence type="ECO:0000313" key="1">
    <source>
        <dbReference type="EMBL" id="NMX04458.1"/>
    </source>
</evidence>
<dbReference type="AlphaFoldDB" id="A0A7Y0UVD6"/>
<name>A0A7Y0UVD6_9ACTO</name>
<accession>A0A7Y0UVD6</accession>
<evidence type="ECO:0000313" key="2">
    <source>
        <dbReference type="Proteomes" id="UP000575397"/>
    </source>
</evidence>
<reference evidence="1 2" key="1">
    <citation type="submission" date="2020-04" db="EMBL/GenBank/DDBJ databases">
        <title>Antimicrobial susceptibility and clonality of vaginal-derived multi-drug resistant Mobiluncus isolates in China.</title>
        <authorList>
            <person name="Zhang X."/>
        </authorList>
    </citation>
    <scope>NUCLEOTIDE SEQUENCE [LARGE SCALE GENOMIC DNA]</scope>
    <source>
        <strain evidence="1 2">12</strain>
    </source>
</reference>
<dbReference type="EMBL" id="JABCUS010000040">
    <property type="protein sequence ID" value="NMX04458.1"/>
    <property type="molecule type" value="Genomic_DNA"/>
</dbReference>
<proteinExistence type="predicted"/>
<sequence>MNDGVVSMGARVEVTKRLRQAYRGASKKEKGRVLDSFCESTGLSRATARWYLTSDTTGNPGVVRIDYRKARATKYSTVAKRILQRVWVLSGCQCGKYLAVSMRV</sequence>
<dbReference type="Proteomes" id="UP000575397">
    <property type="component" value="Unassembled WGS sequence"/>
</dbReference>
<protein>
    <submittedName>
        <fullName evidence="1">Transposase</fullName>
    </submittedName>
</protein>
<comment type="caution">
    <text evidence="1">The sequence shown here is derived from an EMBL/GenBank/DDBJ whole genome shotgun (WGS) entry which is preliminary data.</text>
</comment>
<organism evidence="1 2">
    <name type="scientific">Mobiluncus mulieris</name>
    <dbReference type="NCBI Taxonomy" id="2052"/>
    <lineage>
        <taxon>Bacteria</taxon>
        <taxon>Bacillati</taxon>
        <taxon>Actinomycetota</taxon>
        <taxon>Actinomycetes</taxon>
        <taxon>Actinomycetales</taxon>
        <taxon>Actinomycetaceae</taxon>
        <taxon>Mobiluncus</taxon>
    </lineage>
</organism>